<gene>
    <name evidence="1" type="ORF">GCM10007877_37560</name>
</gene>
<dbReference type="AlphaFoldDB" id="A0AA37TAW9"/>
<comment type="caution">
    <text evidence="1">The sequence shown here is derived from an EMBL/GenBank/DDBJ whole genome shotgun (WGS) entry which is preliminary data.</text>
</comment>
<protein>
    <submittedName>
        <fullName evidence="1">Uncharacterized protein</fullName>
    </submittedName>
</protein>
<keyword evidence="2" id="KW-1185">Reference proteome</keyword>
<name>A0AA37TAW9_9GAMM</name>
<dbReference type="Proteomes" id="UP001156870">
    <property type="component" value="Unassembled WGS sequence"/>
</dbReference>
<evidence type="ECO:0000313" key="2">
    <source>
        <dbReference type="Proteomes" id="UP001156870"/>
    </source>
</evidence>
<evidence type="ECO:0000313" key="1">
    <source>
        <dbReference type="EMBL" id="GLS28037.1"/>
    </source>
</evidence>
<reference evidence="1 2" key="1">
    <citation type="journal article" date="2014" name="Int. J. Syst. Evol. Microbiol.">
        <title>Complete genome sequence of Corynebacterium casei LMG S-19264T (=DSM 44701T), isolated from a smear-ripened cheese.</title>
        <authorList>
            <consortium name="US DOE Joint Genome Institute (JGI-PGF)"/>
            <person name="Walter F."/>
            <person name="Albersmeier A."/>
            <person name="Kalinowski J."/>
            <person name="Ruckert C."/>
        </authorList>
    </citation>
    <scope>NUCLEOTIDE SEQUENCE [LARGE SCALE GENOMIC DNA]</scope>
    <source>
        <strain evidence="1 2">NBRC 110095</strain>
    </source>
</reference>
<accession>A0AA37TAW9</accession>
<sequence length="40" mass="4586">MKYKDLGMYATTFPETQAHFAFSKKNEELSAFGIQLEKKG</sequence>
<dbReference type="EMBL" id="BSPD01000095">
    <property type="protein sequence ID" value="GLS28037.1"/>
    <property type="molecule type" value="Genomic_DNA"/>
</dbReference>
<organism evidence="1 2">
    <name type="scientific">Marinibactrum halimedae</name>
    <dbReference type="NCBI Taxonomy" id="1444977"/>
    <lineage>
        <taxon>Bacteria</taxon>
        <taxon>Pseudomonadati</taxon>
        <taxon>Pseudomonadota</taxon>
        <taxon>Gammaproteobacteria</taxon>
        <taxon>Cellvibrionales</taxon>
        <taxon>Cellvibrionaceae</taxon>
        <taxon>Marinibactrum</taxon>
    </lineage>
</organism>
<proteinExistence type="predicted"/>